<reference evidence="3 4" key="1">
    <citation type="submission" date="2024-04" db="EMBL/GenBank/DDBJ databases">
        <title>Novel species of the genus Ideonella isolated from streams.</title>
        <authorList>
            <person name="Lu H."/>
        </authorList>
    </citation>
    <scope>NUCLEOTIDE SEQUENCE [LARGE SCALE GENOMIC DNA]</scope>
    <source>
        <strain evidence="3 4">BYS139W</strain>
    </source>
</reference>
<name>A0ABU9BC81_9BURK</name>
<dbReference type="Proteomes" id="UP001368500">
    <property type="component" value="Unassembled WGS sequence"/>
</dbReference>
<dbReference type="RefSeq" id="WP_341375048.1">
    <property type="nucleotide sequence ID" value="NZ_JBBUTF010000013.1"/>
</dbReference>
<evidence type="ECO:0000256" key="1">
    <source>
        <dbReference type="SAM" id="MobiDB-lite"/>
    </source>
</evidence>
<comment type="caution">
    <text evidence="3">The sequence shown here is derived from an EMBL/GenBank/DDBJ whole genome shotgun (WGS) entry which is preliminary data.</text>
</comment>
<protein>
    <submittedName>
        <fullName evidence="3">Uncharacterized protein</fullName>
    </submittedName>
</protein>
<keyword evidence="2" id="KW-0732">Signal</keyword>
<proteinExistence type="predicted"/>
<sequence>MGASGRSPLRLGLLLAAVLAASPVLAQGALDDELTLRQRAEIHETRERARADHEQVLADCARRWAMNDCVSRAREQLRGLLRPLQEAEQVLDDDRRLRRAAQRQRAADRRRIDGTP</sequence>
<evidence type="ECO:0000256" key="2">
    <source>
        <dbReference type="SAM" id="SignalP"/>
    </source>
</evidence>
<feature type="compositionally biased region" description="Basic and acidic residues" evidence="1">
    <location>
        <begin position="105"/>
        <end position="116"/>
    </location>
</feature>
<organism evidence="3 4">
    <name type="scientific">Pseudaquabacterium rugosum</name>
    <dbReference type="NCBI Taxonomy" id="2984194"/>
    <lineage>
        <taxon>Bacteria</taxon>
        <taxon>Pseudomonadati</taxon>
        <taxon>Pseudomonadota</taxon>
        <taxon>Betaproteobacteria</taxon>
        <taxon>Burkholderiales</taxon>
        <taxon>Sphaerotilaceae</taxon>
        <taxon>Pseudaquabacterium</taxon>
    </lineage>
</organism>
<feature type="region of interest" description="Disordered" evidence="1">
    <location>
        <begin position="95"/>
        <end position="116"/>
    </location>
</feature>
<accession>A0ABU9BC81</accession>
<gene>
    <name evidence="3" type="ORF">AACH11_15000</name>
</gene>
<feature type="chain" id="PRO_5047535737" evidence="2">
    <location>
        <begin position="27"/>
        <end position="116"/>
    </location>
</feature>
<keyword evidence="4" id="KW-1185">Reference proteome</keyword>
<dbReference type="EMBL" id="JBBUTF010000013">
    <property type="protein sequence ID" value="MEK8027271.1"/>
    <property type="molecule type" value="Genomic_DNA"/>
</dbReference>
<evidence type="ECO:0000313" key="3">
    <source>
        <dbReference type="EMBL" id="MEK8027271.1"/>
    </source>
</evidence>
<evidence type="ECO:0000313" key="4">
    <source>
        <dbReference type="Proteomes" id="UP001368500"/>
    </source>
</evidence>
<feature type="signal peptide" evidence="2">
    <location>
        <begin position="1"/>
        <end position="26"/>
    </location>
</feature>